<dbReference type="PATRIC" id="fig|913848.6.peg.1634"/>
<proteinExistence type="predicted"/>
<dbReference type="eggNOG" id="ENOG5033ARR">
    <property type="taxonomic scope" value="Bacteria"/>
</dbReference>
<dbReference type="Proteomes" id="UP000051181">
    <property type="component" value="Unassembled WGS sequence"/>
</dbReference>
<evidence type="ECO:0008006" key="3">
    <source>
        <dbReference type="Google" id="ProtNLM"/>
    </source>
</evidence>
<organism evidence="1 2">
    <name type="scientific">Loigolactobacillus coryniformis subsp. coryniformis KCTC 3167 = DSM 20001</name>
    <dbReference type="NCBI Taxonomy" id="913848"/>
    <lineage>
        <taxon>Bacteria</taxon>
        <taxon>Bacillati</taxon>
        <taxon>Bacillota</taxon>
        <taxon>Bacilli</taxon>
        <taxon>Lactobacillales</taxon>
        <taxon>Lactobacillaceae</taxon>
        <taxon>Loigolactobacillus</taxon>
    </lineage>
</organism>
<protein>
    <recommendedName>
        <fullName evidence="3">DUF4828 domain-containing protein</fullName>
    </recommendedName>
</protein>
<name>A0A0R1F8U9_9LACO</name>
<accession>A0A0R1F8U9</accession>
<comment type="caution">
    <text evidence="1">The sequence shown here is derived from an EMBL/GenBank/DDBJ whole genome shotgun (WGS) entry which is preliminary data.</text>
</comment>
<dbReference type="InterPro" id="IPR032254">
    <property type="entry name" value="DUF4828"/>
</dbReference>
<dbReference type="RefSeq" id="WP_010010894.1">
    <property type="nucleotide sequence ID" value="NZ_AZCN01000043.1"/>
</dbReference>
<dbReference type="GeneID" id="65916253"/>
<dbReference type="EMBL" id="AZCN01000043">
    <property type="protein sequence ID" value="KRK15698.1"/>
    <property type="molecule type" value="Genomic_DNA"/>
</dbReference>
<evidence type="ECO:0000313" key="1">
    <source>
        <dbReference type="EMBL" id="KRK15698.1"/>
    </source>
</evidence>
<reference evidence="1 2" key="1">
    <citation type="journal article" date="2015" name="Genome Announc.">
        <title>Expanding the biotechnology potential of lactobacilli through comparative genomics of 213 strains and associated genera.</title>
        <authorList>
            <person name="Sun Z."/>
            <person name="Harris H.M."/>
            <person name="McCann A."/>
            <person name="Guo C."/>
            <person name="Argimon S."/>
            <person name="Zhang W."/>
            <person name="Yang X."/>
            <person name="Jeffery I.B."/>
            <person name="Cooney J.C."/>
            <person name="Kagawa T.F."/>
            <person name="Liu W."/>
            <person name="Song Y."/>
            <person name="Salvetti E."/>
            <person name="Wrobel A."/>
            <person name="Rasinkangas P."/>
            <person name="Parkhill J."/>
            <person name="Rea M.C."/>
            <person name="O'Sullivan O."/>
            <person name="Ritari J."/>
            <person name="Douillard F.P."/>
            <person name="Paul Ross R."/>
            <person name="Yang R."/>
            <person name="Briner A.E."/>
            <person name="Felis G.E."/>
            <person name="de Vos W.M."/>
            <person name="Barrangou R."/>
            <person name="Klaenhammer T.R."/>
            <person name="Caufield P.W."/>
            <person name="Cui Y."/>
            <person name="Zhang H."/>
            <person name="O'Toole P.W."/>
        </authorList>
    </citation>
    <scope>NUCLEOTIDE SEQUENCE [LARGE SCALE GENOMIC DNA]</scope>
    <source>
        <strain evidence="1 2">DSM 20001</strain>
    </source>
</reference>
<evidence type="ECO:0000313" key="2">
    <source>
        <dbReference type="Proteomes" id="UP000051181"/>
    </source>
</evidence>
<dbReference type="Pfam" id="PF16110">
    <property type="entry name" value="DUF4828"/>
    <property type="match status" value="1"/>
</dbReference>
<dbReference type="AlphaFoldDB" id="A0A0R1F8U9"/>
<sequence>MFRNVFDRSQSLLQRLQQFKFKLPAKAAQKNDPTAIYVGTWLFYDIKQARHHQLKISPQLTISIDDHPLAGTVTTLTAHQLLFLDQYGYELQITAAYERPFEIYDEADHRTYPIQQNKH</sequence>
<gene>
    <name evidence="1" type="ORF">FD22_GL001595</name>
</gene>